<proteinExistence type="predicted"/>
<dbReference type="AlphaFoldDB" id="A0A212KBT4"/>
<reference evidence="1" key="1">
    <citation type="submission" date="2016-04" db="EMBL/GenBank/DDBJ databases">
        <authorList>
            <person name="Evans L.H."/>
            <person name="Alamgir A."/>
            <person name="Owens N."/>
            <person name="Weber N.D."/>
            <person name="Virtaneva K."/>
            <person name="Barbian K."/>
            <person name="Babar A."/>
            <person name="Rosenke K."/>
        </authorList>
    </citation>
    <scope>NUCLEOTIDE SEQUENCE</scope>
    <source>
        <strain evidence="1">86</strain>
    </source>
</reference>
<organism evidence="1">
    <name type="scientific">uncultured delta proteobacterium</name>
    <dbReference type="NCBI Taxonomy" id="34034"/>
    <lineage>
        <taxon>Bacteria</taxon>
        <taxon>Deltaproteobacteria</taxon>
        <taxon>environmental samples</taxon>
    </lineage>
</organism>
<name>A0A212KBT4_9DELT</name>
<sequence>MMLRQRTGFASVMDQRVHSLRKSGTLPCLTTNWPPRRASAQESVSRVREISYGDRKVTNASTPPLDNVHHWAYFVI</sequence>
<evidence type="ECO:0000313" key="1">
    <source>
        <dbReference type="EMBL" id="SBW09078.1"/>
    </source>
</evidence>
<protein>
    <submittedName>
        <fullName evidence="1">Uncharacterized protein</fullName>
    </submittedName>
</protein>
<accession>A0A212KBT4</accession>
<gene>
    <name evidence="1" type="ORF">KL86DPRO_50060</name>
</gene>
<dbReference type="EMBL" id="FLUQ01000005">
    <property type="protein sequence ID" value="SBW09078.1"/>
    <property type="molecule type" value="Genomic_DNA"/>
</dbReference>